<sequence>MAVNRRSAIKQLLYVSAGMALLPACLQNTRRTSLEIKNIKVDGEQGKMLAELVETIIPATSTPGAKELSAHLFTLLMLDDCYNKEDQQKWLKGMEDFEAASKKMNGKSFLESNATQRAALLTSMEAAKDDKDDVAFFYRTTKRLTIQAYTSSKYFLTNVNVYELVPARYHGCVPLKPFTHKLS</sequence>
<dbReference type="InterPro" id="IPR027056">
    <property type="entry name" value="Gluconate_2DH_su3"/>
</dbReference>
<dbReference type="RefSeq" id="WP_089898407.1">
    <property type="nucleotide sequence ID" value="NZ_FOJG01000002.1"/>
</dbReference>
<evidence type="ECO:0000313" key="1">
    <source>
        <dbReference type="EMBL" id="SEW51946.1"/>
    </source>
</evidence>
<dbReference type="EMBL" id="FOJG01000002">
    <property type="protein sequence ID" value="SEW51946.1"/>
    <property type="molecule type" value="Genomic_DNA"/>
</dbReference>
<gene>
    <name evidence="1" type="ORF">SAMN04488122_4605</name>
</gene>
<protein>
    <submittedName>
        <fullName evidence="1">Gluconate 2-dehydrogenase subunit 3</fullName>
    </submittedName>
</protein>
<name>A0A1I0S895_9BACT</name>
<reference evidence="2" key="1">
    <citation type="submission" date="2016-10" db="EMBL/GenBank/DDBJ databases">
        <authorList>
            <person name="Varghese N."/>
            <person name="Submissions S."/>
        </authorList>
    </citation>
    <scope>NUCLEOTIDE SEQUENCE [LARGE SCALE GENOMIC DNA]</scope>
    <source>
        <strain evidence="2">DSM 3695</strain>
    </source>
</reference>
<organism evidence="1 2">
    <name type="scientific">Chitinophaga arvensicola</name>
    <dbReference type="NCBI Taxonomy" id="29529"/>
    <lineage>
        <taxon>Bacteria</taxon>
        <taxon>Pseudomonadati</taxon>
        <taxon>Bacteroidota</taxon>
        <taxon>Chitinophagia</taxon>
        <taxon>Chitinophagales</taxon>
        <taxon>Chitinophagaceae</taxon>
        <taxon>Chitinophaga</taxon>
    </lineage>
</organism>
<dbReference type="Pfam" id="PF13618">
    <property type="entry name" value="Gluconate_2-dh3"/>
    <property type="match status" value="1"/>
</dbReference>
<dbReference type="Proteomes" id="UP000199310">
    <property type="component" value="Unassembled WGS sequence"/>
</dbReference>
<keyword evidence="2" id="KW-1185">Reference proteome</keyword>
<dbReference type="STRING" id="29529.SAMN04488122_4605"/>
<dbReference type="AlphaFoldDB" id="A0A1I0S895"/>
<proteinExistence type="predicted"/>
<dbReference type="OrthoDB" id="6385145at2"/>
<accession>A0A1I0S895</accession>
<evidence type="ECO:0000313" key="2">
    <source>
        <dbReference type="Proteomes" id="UP000199310"/>
    </source>
</evidence>